<dbReference type="AlphaFoldDB" id="L0RFR5"/>
<dbReference type="KEGG" id="dhy:DESAM_22805"/>
<dbReference type="PANTHER" id="PTHR35568">
    <property type="entry name" value="TRANSCRIPTIONAL REGULATOR DAUR"/>
    <property type="match status" value="1"/>
</dbReference>
<dbReference type="InterPro" id="IPR039445">
    <property type="entry name" value="DauR-like_HTH"/>
</dbReference>
<dbReference type="PATRIC" id="fig|1121451.3.peg.3017"/>
<gene>
    <name evidence="3" type="ORF">DESAM_22805</name>
</gene>
<feature type="domain" description="Transcriptional regulator DauR-like HTH" evidence="2">
    <location>
        <begin position="138"/>
        <end position="198"/>
    </location>
</feature>
<name>L0RFR5_9BACT</name>
<dbReference type="InterPro" id="IPR013559">
    <property type="entry name" value="YheO"/>
</dbReference>
<dbReference type="HOGENOM" id="CLU_080179_1_0_7"/>
<dbReference type="PANTHER" id="PTHR35568:SF1">
    <property type="entry name" value="TRANSCRIPTIONAL REGULATOR DAUR"/>
    <property type="match status" value="1"/>
</dbReference>
<dbReference type="Pfam" id="PF08348">
    <property type="entry name" value="PAS_6"/>
    <property type="match status" value="1"/>
</dbReference>
<feature type="domain" description="YheO-like" evidence="1">
    <location>
        <begin position="4"/>
        <end position="110"/>
    </location>
</feature>
<evidence type="ECO:0000313" key="3">
    <source>
        <dbReference type="EMBL" id="CCO25072.1"/>
    </source>
</evidence>
<dbReference type="OrthoDB" id="9796595at2"/>
<organism evidence="3 4">
    <name type="scientific">Maridesulfovibrio hydrothermalis AM13 = DSM 14728</name>
    <dbReference type="NCBI Taxonomy" id="1121451"/>
    <lineage>
        <taxon>Bacteria</taxon>
        <taxon>Pseudomonadati</taxon>
        <taxon>Thermodesulfobacteriota</taxon>
        <taxon>Desulfovibrionia</taxon>
        <taxon>Desulfovibrionales</taxon>
        <taxon>Desulfovibrionaceae</taxon>
        <taxon>Maridesulfovibrio</taxon>
    </lineage>
</organism>
<keyword evidence="4" id="KW-1185">Reference proteome</keyword>
<accession>L0RFR5</accession>
<dbReference type="Proteomes" id="UP000010808">
    <property type="component" value="Chromosome"/>
</dbReference>
<evidence type="ECO:0008006" key="5">
    <source>
        <dbReference type="Google" id="ProtNLM"/>
    </source>
</evidence>
<evidence type="ECO:0000259" key="2">
    <source>
        <dbReference type="Pfam" id="PF13309"/>
    </source>
</evidence>
<dbReference type="InterPro" id="IPR039446">
    <property type="entry name" value="DauR-like"/>
</dbReference>
<dbReference type="eggNOG" id="COG2964">
    <property type="taxonomic scope" value="Bacteria"/>
</dbReference>
<dbReference type="RefSeq" id="WP_015337670.1">
    <property type="nucleotide sequence ID" value="NC_020055.1"/>
</dbReference>
<protein>
    <recommendedName>
        <fullName evidence="5">YheO domain protein</fullName>
    </recommendedName>
</protein>
<sequence length="201" mass="22636">MSFLKPFIPVVNAVSALLHPHAEVVIHDLETNKIFHITNSFSRRKAGDQSLLSSPLSRMGKDLVYPPYSKAGTKGETIRSVSAVLKNQEGESKGLLCINMDVSKFEKARELIGTILGGMDSPKMESELFAYDWREQMNLLFKEFLMDKNIGPEAMNRTDRKEFVHLLKEKGLLQARKSVGYLADILNVTKATIYNYLNDSP</sequence>
<evidence type="ECO:0000259" key="1">
    <source>
        <dbReference type="Pfam" id="PF08348"/>
    </source>
</evidence>
<dbReference type="Pfam" id="PF13309">
    <property type="entry name" value="HTH_22"/>
    <property type="match status" value="1"/>
</dbReference>
<evidence type="ECO:0000313" key="4">
    <source>
        <dbReference type="Proteomes" id="UP000010808"/>
    </source>
</evidence>
<reference evidence="3 4" key="1">
    <citation type="submission" date="2012-10" db="EMBL/GenBank/DDBJ databases">
        <authorList>
            <person name="Genoscope - CEA"/>
        </authorList>
    </citation>
    <scope>NUCLEOTIDE SEQUENCE [LARGE SCALE GENOMIC DNA]</scope>
    <source>
        <strain evidence="4">AM13 / DSM 14728</strain>
    </source>
</reference>
<dbReference type="EMBL" id="FO203522">
    <property type="protein sequence ID" value="CCO25072.1"/>
    <property type="molecule type" value="Genomic_DNA"/>
</dbReference>
<proteinExistence type="predicted"/>